<sequence>MTGLHDERATSEPRRSKRSRPEAKAAEPPARRAKRAEGQVPLRKRESARLARPPRPLDLDLDLDSEGAVASPPPPSPPAPRAETPAPPPKRPAARVARPSSPPYGHRDSADVTMVAPPPKPEHSVPPNWHRTAYRLHNRVVRDTSNRKPAPSRYDNGIEIKHDPTWQTPTCARVALEHYNNMNQGDEHEMVKPVSSHVFVFNGIWFHANFLAKRKGATNFVDLVPKYFFAESEIVGTRKISCISCVKLDPGNPKNIGGCSLCSENILHPAGGGYHGAQPRSVRHAPGGLQISFKF</sequence>
<protein>
    <recommendedName>
        <fullName evidence="2">DUF3615 domain-containing protein</fullName>
    </recommendedName>
</protein>
<evidence type="ECO:0000313" key="4">
    <source>
        <dbReference type="Proteomes" id="UP000324705"/>
    </source>
</evidence>
<dbReference type="PANTHER" id="PTHR34710:SF15">
    <property type="entry name" value="OS03G0834100 PROTEIN"/>
    <property type="match status" value="1"/>
</dbReference>
<dbReference type="AlphaFoldDB" id="A0A9R0YXF6"/>
<evidence type="ECO:0000259" key="2">
    <source>
        <dbReference type="Pfam" id="PF12274"/>
    </source>
</evidence>
<evidence type="ECO:0000256" key="1">
    <source>
        <dbReference type="SAM" id="MobiDB-lite"/>
    </source>
</evidence>
<feature type="compositionally biased region" description="Basic and acidic residues" evidence="1">
    <location>
        <begin position="1"/>
        <end position="25"/>
    </location>
</feature>
<feature type="region of interest" description="Disordered" evidence="1">
    <location>
        <begin position="1"/>
        <end position="128"/>
    </location>
</feature>
<dbReference type="Gramene" id="TRITD6Bv1G214940.1">
    <property type="protein sequence ID" value="TRITD6Bv1G214940.1"/>
    <property type="gene ID" value="TRITD6Bv1G214940"/>
</dbReference>
<accession>A0A9R0YXF6</accession>
<keyword evidence="4" id="KW-1185">Reference proteome</keyword>
<dbReference type="EMBL" id="LT934122">
    <property type="protein sequence ID" value="VAI62714.1"/>
    <property type="molecule type" value="Genomic_DNA"/>
</dbReference>
<dbReference type="Pfam" id="PF12274">
    <property type="entry name" value="DUF3615"/>
    <property type="match status" value="1"/>
</dbReference>
<reference evidence="3 4" key="1">
    <citation type="submission" date="2017-09" db="EMBL/GenBank/DDBJ databases">
        <authorList>
            <consortium name="International Durum Wheat Genome Sequencing Consortium (IDWGSC)"/>
            <person name="Milanesi L."/>
        </authorList>
    </citation>
    <scope>NUCLEOTIDE SEQUENCE [LARGE SCALE GENOMIC DNA]</scope>
    <source>
        <strain evidence="4">cv. Svevo</strain>
    </source>
</reference>
<feature type="domain" description="DUF3615" evidence="2">
    <location>
        <begin position="173"/>
        <end position="269"/>
    </location>
</feature>
<evidence type="ECO:0000313" key="3">
    <source>
        <dbReference type="EMBL" id="VAI62714.1"/>
    </source>
</evidence>
<dbReference type="Proteomes" id="UP000324705">
    <property type="component" value="Chromosome 6B"/>
</dbReference>
<proteinExistence type="predicted"/>
<feature type="compositionally biased region" description="Pro residues" evidence="1">
    <location>
        <begin position="71"/>
        <end position="91"/>
    </location>
</feature>
<dbReference type="OMA" id="NEIYHPA"/>
<organism evidence="3 4">
    <name type="scientific">Triticum turgidum subsp. durum</name>
    <name type="common">Durum wheat</name>
    <name type="synonym">Triticum durum</name>
    <dbReference type="NCBI Taxonomy" id="4567"/>
    <lineage>
        <taxon>Eukaryota</taxon>
        <taxon>Viridiplantae</taxon>
        <taxon>Streptophyta</taxon>
        <taxon>Embryophyta</taxon>
        <taxon>Tracheophyta</taxon>
        <taxon>Spermatophyta</taxon>
        <taxon>Magnoliopsida</taxon>
        <taxon>Liliopsida</taxon>
        <taxon>Poales</taxon>
        <taxon>Poaceae</taxon>
        <taxon>BOP clade</taxon>
        <taxon>Pooideae</taxon>
        <taxon>Triticodae</taxon>
        <taxon>Triticeae</taxon>
        <taxon>Triticinae</taxon>
        <taxon>Triticum</taxon>
    </lineage>
</organism>
<dbReference type="PANTHER" id="PTHR34710">
    <property type="entry name" value="OS03G0834100 PROTEIN"/>
    <property type="match status" value="1"/>
</dbReference>
<dbReference type="InterPro" id="IPR022059">
    <property type="entry name" value="DUF3615"/>
</dbReference>
<name>A0A9R0YXF6_TRITD</name>
<gene>
    <name evidence="3" type="ORF">TRITD_6Bv1G214940</name>
</gene>